<proteinExistence type="inferred from homology"/>
<reference evidence="3" key="2">
    <citation type="submission" date="2025-09" db="UniProtKB">
        <authorList>
            <consortium name="Ensembl"/>
        </authorList>
    </citation>
    <scope>IDENTIFICATION</scope>
</reference>
<organism evidence="3 4">
    <name type="scientific">Hippocampus comes</name>
    <name type="common">Tiger tail seahorse</name>
    <dbReference type="NCBI Taxonomy" id="109280"/>
    <lineage>
        <taxon>Eukaryota</taxon>
        <taxon>Metazoa</taxon>
        <taxon>Chordata</taxon>
        <taxon>Craniata</taxon>
        <taxon>Vertebrata</taxon>
        <taxon>Euteleostomi</taxon>
        <taxon>Actinopterygii</taxon>
        <taxon>Neopterygii</taxon>
        <taxon>Teleostei</taxon>
        <taxon>Neoteleostei</taxon>
        <taxon>Acanthomorphata</taxon>
        <taxon>Syngnathiaria</taxon>
        <taxon>Syngnathiformes</taxon>
        <taxon>Syngnathoidei</taxon>
        <taxon>Syngnathidae</taxon>
        <taxon>Hippocampus</taxon>
    </lineage>
</organism>
<dbReference type="OMA" id="NHYNTYL"/>
<dbReference type="GO" id="GO:0008083">
    <property type="term" value="F:growth factor activity"/>
    <property type="evidence" value="ECO:0007669"/>
    <property type="project" value="InterPro"/>
</dbReference>
<dbReference type="InterPro" id="IPR008996">
    <property type="entry name" value="IL1/FGF"/>
</dbReference>
<dbReference type="InterPro" id="IPR002209">
    <property type="entry name" value="Fibroblast_GF_fam"/>
</dbReference>
<dbReference type="PANTHER" id="PTHR11486">
    <property type="entry name" value="FIBROBLAST GROWTH FACTOR"/>
    <property type="match status" value="1"/>
</dbReference>
<dbReference type="SUPFAM" id="SSF50353">
    <property type="entry name" value="Cytokine"/>
    <property type="match status" value="1"/>
</dbReference>
<accession>A0A3Q2YQ44</accession>
<dbReference type="Ensembl" id="ENSHCOT00000007539.1">
    <property type="protein sequence ID" value="ENSHCOP00000019908.1"/>
    <property type="gene ID" value="ENSHCOG00000005595.1"/>
</dbReference>
<protein>
    <submittedName>
        <fullName evidence="3">Fibroblast growth factor 1a</fullName>
    </submittedName>
</protein>
<evidence type="ECO:0000256" key="1">
    <source>
        <dbReference type="ARBA" id="ARBA00007936"/>
    </source>
</evidence>
<dbReference type="Pfam" id="PF00167">
    <property type="entry name" value="FGF"/>
    <property type="match status" value="1"/>
</dbReference>
<evidence type="ECO:0000313" key="4">
    <source>
        <dbReference type="Proteomes" id="UP000264820"/>
    </source>
</evidence>
<dbReference type="Gene3D" id="2.80.10.50">
    <property type="match status" value="1"/>
</dbReference>
<dbReference type="GeneTree" id="ENSGT00940000165035"/>
<dbReference type="AlphaFoldDB" id="A0A3Q2YQ44"/>
<feature type="region of interest" description="Disordered" evidence="2">
    <location>
        <begin position="1"/>
        <end position="20"/>
    </location>
</feature>
<reference evidence="3" key="1">
    <citation type="submission" date="2025-08" db="UniProtKB">
        <authorList>
            <consortium name="Ensembl"/>
        </authorList>
    </citation>
    <scope>IDENTIFICATION</scope>
</reference>
<dbReference type="STRING" id="109280.ENSHCOP00000019908"/>
<dbReference type="Proteomes" id="UP000264820">
    <property type="component" value="Unplaced"/>
</dbReference>
<evidence type="ECO:0000256" key="2">
    <source>
        <dbReference type="SAM" id="MobiDB-lite"/>
    </source>
</evidence>
<comment type="similarity">
    <text evidence="1">Belongs to the heparin-binding growth factors family.</text>
</comment>
<evidence type="ECO:0000313" key="3">
    <source>
        <dbReference type="Ensembl" id="ENSHCOP00000019908.1"/>
    </source>
</evidence>
<dbReference type="PRINTS" id="PR00262">
    <property type="entry name" value="IL1HBGF"/>
</dbReference>
<name>A0A3Q2YQ44_HIPCM</name>
<keyword evidence="4" id="KW-1185">Reference proteome</keyword>
<dbReference type="SMART" id="SM00442">
    <property type="entry name" value="FGF"/>
    <property type="match status" value="1"/>
</dbReference>
<sequence length="163" mass="18136">AARAKTVSQDPDGGQEKELQGRLVPYPPLLYCRNGRQHLQILPDGTVQGQNDDTDVHSRMTPSLTLRILTAVAPSVVVIKGQKTGKYLAMNGEGSLYTSVSPVANDDCHFLERQMESKYNTYQSQKYRGKSWYVALKKNGKPELGPNTNIGRKAILFLPRPLH</sequence>